<dbReference type="RefSeq" id="XP_029221993.1">
    <property type="nucleotide sequence ID" value="XM_029359080.1"/>
</dbReference>
<organism evidence="2 3">
    <name type="scientific">Besnoitia besnoiti</name>
    <name type="common">Apicomplexan protozoan</name>
    <dbReference type="NCBI Taxonomy" id="94643"/>
    <lineage>
        <taxon>Eukaryota</taxon>
        <taxon>Sar</taxon>
        <taxon>Alveolata</taxon>
        <taxon>Apicomplexa</taxon>
        <taxon>Conoidasida</taxon>
        <taxon>Coccidia</taxon>
        <taxon>Eucoccidiorida</taxon>
        <taxon>Eimeriorina</taxon>
        <taxon>Sarcocystidae</taxon>
        <taxon>Besnoitia</taxon>
    </lineage>
</organism>
<sequence>MVPVPDPSHGSSLLPAGTRCGGSAEFSSAPCLLPSSPSDRVAGLSAAPLPPCKPPPRGSREQAAAAFGSRSQISSEDEGSEEGRPAGLVQPFRFQHHWRSSPSFARLTPSPDVPASPLARFRATPRHASGRGDAPATLVQTAIDRRPSASDGLSGHASPFAACDDGRATVVSPVALPSLAASRCGMYTPVKRGSDAGARWSFSSVVSTEAFSQASYTPSSARMSVLTDPGSLSSLGGRSPAPPPLAGLDHPPSESSADQSPLPARSFCPPSVFAAYAAQAACGDASGWLEEGEESDDEREGVSDDEDLGVDEERSRVEWLGFDPPHAANATLSPQLFPAPRRSPAVFVLPYLREKSAGPHRGRHASLPSFSSPSPLTLPHVPRQAHPARSLVWAPLRSLEAEARCGGRESGRRAALSPRNDTEKRGAETVFPEVQGLRRPASESALAALAKRVEGQQPFTKSGWKVAFLKDAACRNGEAVRFGIPDVRASGHGGRDLPPIQERARAAISTDRVSEGAGADEVGETVAKFRRDSASPAHQLGHDLRGVPPPKRKGKSTARGHGSGILFSCFGR</sequence>
<dbReference type="VEuPathDB" id="ToxoDB:BESB_003250"/>
<feature type="compositionally biased region" description="Low complexity" evidence="1">
    <location>
        <begin position="229"/>
        <end position="239"/>
    </location>
</feature>
<feature type="region of interest" description="Disordered" evidence="1">
    <location>
        <begin position="1"/>
        <end position="91"/>
    </location>
</feature>
<evidence type="ECO:0000313" key="3">
    <source>
        <dbReference type="Proteomes" id="UP000224006"/>
    </source>
</evidence>
<feature type="compositionally biased region" description="Pro residues" evidence="1">
    <location>
        <begin position="48"/>
        <end position="57"/>
    </location>
</feature>
<accession>A0A2A9ML60</accession>
<dbReference type="EMBL" id="NWUJ01000001">
    <property type="protein sequence ID" value="PFH37984.1"/>
    <property type="molecule type" value="Genomic_DNA"/>
</dbReference>
<dbReference type="GeneID" id="40305388"/>
<dbReference type="AlphaFoldDB" id="A0A2A9ML60"/>
<feature type="region of interest" description="Disordered" evidence="1">
    <location>
        <begin position="404"/>
        <end position="426"/>
    </location>
</feature>
<comment type="caution">
    <text evidence="2">The sequence shown here is derived from an EMBL/GenBank/DDBJ whole genome shotgun (WGS) entry which is preliminary data.</text>
</comment>
<evidence type="ECO:0000256" key="1">
    <source>
        <dbReference type="SAM" id="MobiDB-lite"/>
    </source>
</evidence>
<dbReference type="Proteomes" id="UP000224006">
    <property type="component" value="Chromosome I"/>
</dbReference>
<feature type="compositionally biased region" description="Acidic residues" evidence="1">
    <location>
        <begin position="290"/>
        <end position="310"/>
    </location>
</feature>
<proteinExistence type="predicted"/>
<evidence type="ECO:0000313" key="2">
    <source>
        <dbReference type="EMBL" id="PFH37984.1"/>
    </source>
</evidence>
<feature type="region of interest" description="Disordered" evidence="1">
    <location>
        <begin position="289"/>
        <end position="311"/>
    </location>
</feature>
<name>A0A2A9ML60_BESBE</name>
<keyword evidence="3" id="KW-1185">Reference proteome</keyword>
<feature type="region of interest" description="Disordered" evidence="1">
    <location>
        <begin position="509"/>
        <end position="564"/>
    </location>
</feature>
<protein>
    <submittedName>
        <fullName evidence="2">Uncharacterized protein</fullName>
    </submittedName>
</protein>
<feature type="region of interest" description="Disordered" evidence="1">
    <location>
        <begin position="217"/>
        <end position="263"/>
    </location>
</feature>
<reference evidence="2 3" key="1">
    <citation type="submission" date="2017-09" db="EMBL/GenBank/DDBJ databases">
        <title>Genome sequencing of Besnoitia besnoiti strain Bb-Ger1.</title>
        <authorList>
            <person name="Schares G."/>
            <person name="Venepally P."/>
            <person name="Lorenzi H.A."/>
        </authorList>
    </citation>
    <scope>NUCLEOTIDE SEQUENCE [LARGE SCALE GENOMIC DNA]</scope>
    <source>
        <strain evidence="2 3">Bb-Ger1</strain>
    </source>
</reference>
<feature type="compositionally biased region" description="Low complexity" evidence="1">
    <location>
        <begin position="27"/>
        <end position="38"/>
    </location>
</feature>
<dbReference type="KEGG" id="bbes:BESB_003250"/>
<gene>
    <name evidence="2" type="ORF">BESB_003250</name>
</gene>